<accession>R7QQ05</accession>
<gene>
    <name evidence="1" type="ORF">CHC_T00006635001</name>
</gene>
<dbReference type="GO" id="GO:0003755">
    <property type="term" value="F:peptidyl-prolyl cis-trans isomerase activity"/>
    <property type="evidence" value="ECO:0007669"/>
    <property type="project" value="InterPro"/>
</dbReference>
<sequence length="439" mass="48188">MTVPARRVSKSHSEQAAAGYYTGSLFVNRSHEILISRSNQAIPIKPGEMFPSANLWSQRPAFVPAVHLGYRPCKVLRSGPIRPSRRFITSSRRCRGIIVQMGKDPVPVCAKTLFTEDIARAESLFGKCVFSVPKGTAAMAASRDVDMPLIARAYGHVLAKSILDTIPVKLDVERLASACFSATEGRNDPLPLPPFVFEQWLASVKGSSKESSKESAKESSKVEQTDPKQLSLLSEMYGHMLGRTVRLTAFELDSKVLSEALKDKLRDPKASFPMDVAEYDKMFSNLEACATAVLGTSNLDSADRFFELLRAEADVSDAQGDGYILSVNGSFEASGDRSKAADLTQTVRFAWRVRLLDGRCLFLPNFSDGDEKEPDFYEAGMNGLTPAMQSVLLGMHPGETRTAFFHPYAALEVLEMLMPADQFPPQAGVVADVYLKEIV</sequence>
<organism evidence="1 2">
    <name type="scientific">Chondrus crispus</name>
    <name type="common">Carrageen Irish moss</name>
    <name type="synonym">Polymorpha crispa</name>
    <dbReference type="NCBI Taxonomy" id="2769"/>
    <lineage>
        <taxon>Eukaryota</taxon>
        <taxon>Rhodophyta</taxon>
        <taxon>Florideophyceae</taxon>
        <taxon>Rhodymeniophycidae</taxon>
        <taxon>Gigartinales</taxon>
        <taxon>Gigartinaceae</taxon>
        <taxon>Chondrus</taxon>
    </lineage>
</organism>
<dbReference type="GeneID" id="17317555"/>
<dbReference type="KEGG" id="ccp:CHC_T00006635001"/>
<proteinExistence type="predicted"/>
<dbReference type="Proteomes" id="UP000012073">
    <property type="component" value="Unassembled WGS sequence"/>
</dbReference>
<name>R7QQ05_CHOCR</name>
<reference evidence="2" key="1">
    <citation type="journal article" date="2013" name="Proc. Natl. Acad. Sci. U.S.A.">
        <title>Genome structure and metabolic features in the red seaweed Chondrus crispus shed light on evolution of the Archaeplastida.</title>
        <authorList>
            <person name="Collen J."/>
            <person name="Porcel B."/>
            <person name="Carre W."/>
            <person name="Ball S.G."/>
            <person name="Chaparro C."/>
            <person name="Tonon T."/>
            <person name="Barbeyron T."/>
            <person name="Michel G."/>
            <person name="Noel B."/>
            <person name="Valentin K."/>
            <person name="Elias M."/>
            <person name="Artiguenave F."/>
            <person name="Arun A."/>
            <person name="Aury J.M."/>
            <person name="Barbosa-Neto J.F."/>
            <person name="Bothwell J.H."/>
            <person name="Bouget F.Y."/>
            <person name="Brillet L."/>
            <person name="Cabello-Hurtado F."/>
            <person name="Capella-Gutierrez S."/>
            <person name="Charrier B."/>
            <person name="Cladiere L."/>
            <person name="Cock J.M."/>
            <person name="Coelho S.M."/>
            <person name="Colleoni C."/>
            <person name="Czjzek M."/>
            <person name="Da Silva C."/>
            <person name="Delage L."/>
            <person name="Denoeud F."/>
            <person name="Deschamps P."/>
            <person name="Dittami S.M."/>
            <person name="Gabaldon T."/>
            <person name="Gachon C.M."/>
            <person name="Groisillier A."/>
            <person name="Herve C."/>
            <person name="Jabbari K."/>
            <person name="Katinka M."/>
            <person name="Kloareg B."/>
            <person name="Kowalczyk N."/>
            <person name="Labadie K."/>
            <person name="Leblanc C."/>
            <person name="Lopez P.J."/>
            <person name="McLachlan D.H."/>
            <person name="Meslet-Cladiere L."/>
            <person name="Moustafa A."/>
            <person name="Nehr Z."/>
            <person name="Nyvall Collen P."/>
            <person name="Panaud O."/>
            <person name="Partensky F."/>
            <person name="Poulain J."/>
            <person name="Rensing S.A."/>
            <person name="Rousvoal S."/>
            <person name="Samson G."/>
            <person name="Symeonidi A."/>
            <person name="Weissenbach J."/>
            <person name="Zambounis A."/>
            <person name="Wincker P."/>
            <person name="Boyen C."/>
        </authorList>
    </citation>
    <scope>NUCLEOTIDE SEQUENCE [LARGE SCALE GENOMIC DNA]</scope>
    <source>
        <strain evidence="2">cv. Stackhouse</strain>
    </source>
</reference>
<dbReference type="STRING" id="2769.R7QQ05"/>
<keyword evidence="2" id="KW-1185">Reference proteome</keyword>
<dbReference type="RefSeq" id="XP_005709840.1">
    <property type="nucleotide sequence ID" value="XM_005709783.1"/>
</dbReference>
<dbReference type="EMBL" id="HG002054">
    <property type="protein sequence ID" value="CDF39546.1"/>
    <property type="molecule type" value="Genomic_DNA"/>
</dbReference>
<dbReference type="AlphaFoldDB" id="R7QQ05"/>
<evidence type="ECO:0000313" key="2">
    <source>
        <dbReference type="Proteomes" id="UP000012073"/>
    </source>
</evidence>
<protein>
    <submittedName>
        <fullName evidence="1">Uncharacterized protein</fullName>
    </submittedName>
</protein>
<dbReference type="InterPro" id="IPR046357">
    <property type="entry name" value="PPIase_dom_sf"/>
</dbReference>
<evidence type="ECO:0000313" key="1">
    <source>
        <dbReference type="EMBL" id="CDF39546.1"/>
    </source>
</evidence>
<dbReference type="Gene3D" id="3.10.50.40">
    <property type="match status" value="1"/>
</dbReference>
<dbReference type="Gramene" id="CDF39546">
    <property type="protein sequence ID" value="CDF39546"/>
    <property type="gene ID" value="CHC_T00006635001"/>
</dbReference>